<gene>
    <name evidence="8" type="ORF">HMPREF2137_01935</name>
</gene>
<name>A0A095ZNS1_9BACT</name>
<evidence type="ECO:0000256" key="3">
    <source>
        <dbReference type="ARBA" id="ARBA00022490"/>
    </source>
</evidence>
<reference evidence="8 9" key="1">
    <citation type="submission" date="2014-07" db="EMBL/GenBank/DDBJ databases">
        <authorList>
            <person name="McCorrison J."/>
            <person name="Sanka R."/>
            <person name="Torralba M."/>
            <person name="Gillis M."/>
            <person name="Haft D.H."/>
            <person name="Methe B."/>
            <person name="Sutton G."/>
            <person name="Nelson K.E."/>
        </authorList>
    </citation>
    <scope>NUCLEOTIDE SEQUENCE [LARGE SCALE GENOMIC DNA]</scope>
    <source>
        <strain evidence="8 9">DNF00853</strain>
    </source>
</reference>
<comment type="caution">
    <text evidence="8">The sequence shown here is derived from an EMBL/GenBank/DDBJ whole genome shotgun (WGS) entry which is preliminary data.</text>
</comment>
<keyword evidence="3" id="KW-0963">Cytoplasm</keyword>
<evidence type="ECO:0000313" key="8">
    <source>
        <dbReference type="EMBL" id="KGF36400.1"/>
    </source>
</evidence>
<protein>
    <recommendedName>
        <fullName evidence="7">HYDIN/VesB/CFA65-like Ig-like domain-containing protein</fullName>
    </recommendedName>
</protein>
<dbReference type="OrthoDB" id="1466304at2"/>
<dbReference type="InterPro" id="IPR053879">
    <property type="entry name" value="HYDIN_VesB_CFA65-like_Ig"/>
</dbReference>
<evidence type="ECO:0000256" key="1">
    <source>
        <dbReference type="ARBA" id="ARBA00004138"/>
    </source>
</evidence>
<evidence type="ECO:0000256" key="5">
    <source>
        <dbReference type="ARBA" id="ARBA00023273"/>
    </source>
</evidence>
<dbReference type="Gene3D" id="2.60.40.10">
    <property type="entry name" value="Immunoglobulins"/>
    <property type="match status" value="3"/>
</dbReference>
<keyword evidence="6" id="KW-0732">Signal</keyword>
<evidence type="ECO:0000313" key="9">
    <source>
        <dbReference type="Proteomes" id="UP000029556"/>
    </source>
</evidence>
<accession>A0A095ZNS1</accession>
<dbReference type="Pfam" id="PF22544">
    <property type="entry name" value="HYDIN_VesB_CFA65-like_Ig"/>
    <property type="match status" value="1"/>
</dbReference>
<dbReference type="Proteomes" id="UP000029556">
    <property type="component" value="Unassembled WGS sequence"/>
</dbReference>
<feature type="chain" id="PRO_5001915833" description="HYDIN/VesB/CFA65-like Ig-like domain-containing protein" evidence="6">
    <location>
        <begin position="20"/>
        <end position="353"/>
    </location>
</feature>
<dbReference type="InterPro" id="IPR013783">
    <property type="entry name" value="Ig-like_fold"/>
</dbReference>
<comment type="subcellular location">
    <subcellularLocation>
        <location evidence="1">Cell projection</location>
        <location evidence="1">Cilium</location>
    </subcellularLocation>
    <subcellularLocation>
        <location evidence="2">Cytoplasm</location>
    </subcellularLocation>
</comment>
<keyword evidence="4" id="KW-0969">Cilium</keyword>
<dbReference type="PANTHER" id="PTHR37833:SF1">
    <property type="entry name" value="SIGNAL PEPTIDE PROTEIN"/>
    <property type="match status" value="1"/>
</dbReference>
<feature type="signal peptide" evidence="6">
    <location>
        <begin position="1"/>
        <end position="19"/>
    </location>
</feature>
<dbReference type="EMBL" id="JRNN01000027">
    <property type="protein sequence ID" value="KGF36400.1"/>
    <property type="molecule type" value="Genomic_DNA"/>
</dbReference>
<dbReference type="GO" id="GO:0005737">
    <property type="term" value="C:cytoplasm"/>
    <property type="evidence" value="ECO:0007669"/>
    <property type="project" value="UniProtKB-SubCell"/>
</dbReference>
<dbReference type="Pfam" id="PF07610">
    <property type="entry name" value="DUF1573"/>
    <property type="match status" value="1"/>
</dbReference>
<evidence type="ECO:0000259" key="7">
    <source>
        <dbReference type="Pfam" id="PF22544"/>
    </source>
</evidence>
<evidence type="ECO:0000256" key="4">
    <source>
        <dbReference type="ARBA" id="ARBA00023069"/>
    </source>
</evidence>
<keyword evidence="5" id="KW-0966">Cell projection</keyword>
<dbReference type="RefSeq" id="WP_036871767.1">
    <property type="nucleotide sequence ID" value="NZ_JRNN01000027.1"/>
</dbReference>
<dbReference type="PANTHER" id="PTHR37833">
    <property type="entry name" value="LIPOPROTEIN-RELATED"/>
    <property type="match status" value="1"/>
</dbReference>
<evidence type="ECO:0000256" key="2">
    <source>
        <dbReference type="ARBA" id="ARBA00004496"/>
    </source>
</evidence>
<dbReference type="AlphaFoldDB" id="A0A095ZNS1"/>
<feature type="domain" description="HYDIN/VesB/CFA65-like Ig-like" evidence="7">
    <location>
        <begin position="253"/>
        <end position="350"/>
    </location>
</feature>
<evidence type="ECO:0000256" key="6">
    <source>
        <dbReference type="SAM" id="SignalP"/>
    </source>
</evidence>
<organism evidence="8 9">
    <name type="scientific">Hoylesella buccalis DNF00853</name>
    <dbReference type="NCBI Taxonomy" id="1401074"/>
    <lineage>
        <taxon>Bacteria</taxon>
        <taxon>Pseudomonadati</taxon>
        <taxon>Bacteroidota</taxon>
        <taxon>Bacteroidia</taxon>
        <taxon>Bacteroidales</taxon>
        <taxon>Prevotellaceae</taxon>
        <taxon>Hoylesella</taxon>
    </lineage>
</organism>
<sequence>MNRKLMIFALMALPLLSSAQQMTAVNEVIDCGQVVYKAPVTVSYDIKNTGDKPLAISKVLTSCGCTSVDYPRQAIASHGSAVVKVTYDAKQMGTFNKLVRIYSNGAAAPLELTLKGKVVDEIIDFGGSYPFTLGMLHTDVNNIEFDDVNRGERPQAKIHIKNNTTQMAQPILMHLPNYLSADVSPSRIAPGRAGVATITLNSKLIRDYGLTQTSIFMGFVPGDKVNPDNELTVSAVLLPEFNEQATAAHMPQPKMQLSATKLDLGTFGRKKKLKGQIFIQNIGKSKLEIESVQMFTGGLEISLNKSKLEPGQTAKLKVTAIAEQLKKAKSKPRILMITNDPELPKVIIDIHVN</sequence>
<proteinExistence type="predicted"/>
<dbReference type="InterPro" id="IPR011467">
    <property type="entry name" value="DUF1573"/>
</dbReference>